<gene>
    <name evidence="1" type="ORF">L618_000100003940</name>
</gene>
<evidence type="ECO:0000313" key="1">
    <source>
        <dbReference type="EMBL" id="TWH24939.1"/>
    </source>
</evidence>
<dbReference type="AlphaFoldDB" id="A0A562ESU3"/>
<accession>A0A562ESU3</accession>
<reference evidence="1 2" key="1">
    <citation type="submission" date="2019-07" db="EMBL/GenBank/DDBJ databases">
        <title>Genome sequencing of lignin-degrading bacterial isolates.</title>
        <authorList>
            <person name="Gladden J."/>
        </authorList>
    </citation>
    <scope>NUCLEOTIDE SEQUENCE [LARGE SCALE GENOMIC DNA]</scope>
    <source>
        <strain evidence="1 2">J45</strain>
    </source>
</reference>
<sequence>MTNWSDKGVGYINSDVTLALSRLPEGPEVGIEADNHISSEGIAVGTAVLFDRLGAFGTGVVTALANAQRQVDFG</sequence>
<dbReference type="EMBL" id="VLJT01000001">
    <property type="protein sequence ID" value="TWH24939.1"/>
    <property type="molecule type" value="Genomic_DNA"/>
</dbReference>
<dbReference type="Proteomes" id="UP000317573">
    <property type="component" value="Unassembled WGS sequence"/>
</dbReference>
<comment type="caution">
    <text evidence="1">The sequence shown here is derived from an EMBL/GenBank/DDBJ whole genome shotgun (WGS) entry which is preliminary data.</text>
</comment>
<organism evidence="1 2">
    <name type="scientific">Rhodococcus rhodochrous J45</name>
    <dbReference type="NCBI Taxonomy" id="935266"/>
    <lineage>
        <taxon>Bacteria</taxon>
        <taxon>Bacillati</taxon>
        <taxon>Actinomycetota</taxon>
        <taxon>Actinomycetes</taxon>
        <taxon>Mycobacteriales</taxon>
        <taxon>Nocardiaceae</taxon>
        <taxon>Rhodococcus</taxon>
    </lineage>
</organism>
<protein>
    <submittedName>
        <fullName evidence="1">Uncharacterized protein</fullName>
    </submittedName>
</protein>
<name>A0A562ESU3_RHORH</name>
<evidence type="ECO:0000313" key="2">
    <source>
        <dbReference type="Proteomes" id="UP000317573"/>
    </source>
</evidence>
<proteinExistence type="predicted"/>